<evidence type="ECO:0000313" key="1">
    <source>
        <dbReference type="EMBL" id="OIQ64578.1"/>
    </source>
</evidence>
<accession>A0A1J5P0K3</accession>
<dbReference type="AlphaFoldDB" id="A0A1J5P0K3"/>
<sequence length="241" mass="26230">MQDAISAEVSKTKANVLIIDNVTYAGNGTQNANAALSLMKALKALKIKFGLSILVLAHTPKRNACKPLTVNDLQGSKMLINFADSAFAIGKSTAETSLCYLKQIKQRNTAQRHGPANVCLCRIQKPGAFLHFQFEGYSAEHQHLLSRSAASRQDFARTIAELSAAGLSQREISRQLGIGLATVNRLLRYADVQMCGYADEEESANTVMTNDVMTNDQKGCANTLMTNDVMTNDDIYPEKPG</sequence>
<dbReference type="EMBL" id="MLJW01008005">
    <property type="protein sequence ID" value="OIQ64578.1"/>
    <property type="molecule type" value="Genomic_DNA"/>
</dbReference>
<dbReference type="InterPro" id="IPR027417">
    <property type="entry name" value="P-loop_NTPase"/>
</dbReference>
<gene>
    <name evidence="1" type="ORF">GALL_538700</name>
</gene>
<dbReference type="Gene3D" id="3.40.50.300">
    <property type="entry name" value="P-loop containing nucleotide triphosphate hydrolases"/>
    <property type="match status" value="1"/>
</dbReference>
<proteinExistence type="predicted"/>
<comment type="caution">
    <text evidence="1">The sequence shown here is derived from an EMBL/GenBank/DDBJ whole genome shotgun (WGS) entry which is preliminary data.</text>
</comment>
<protein>
    <submittedName>
        <fullName evidence="1">Uncharacterized protein</fullName>
    </submittedName>
</protein>
<reference evidence="1" key="1">
    <citation type="submission" date="2016-10" db="EMBL/GenBank/DDBJ databases">
        <title>Sequence of Gallionella enrichment culture.</title>
        <authorList>
            <person name="Poehlein A."/>
            <person name="Muehling M."/>
            <person name="Daniel R."/>
        </authorList>
    </citation>
    <scope>NUCLEOTIDE SEQUENCE</scope>
</reference>
<organism evidence="1">
    <name type="scientific">mine drainage metagenome</name>
    <dbReference type="NCBI Taxonomy" id="410659"/>
    <lineage>
        <taxon>unclassified sequences</taxon>
        <taxon>metagenomes</taxon>
        <taxon>ecological metagenomes</taxon>
    </lineage>
</organism>
<name>A0A1J5P0K3_9ZZZZ</name>